<evidence type="ECO:0000259" key="1">
    <source>
        <dbReference type="Pfam" id="PF01709"/>
    </source>
</evidence>
<dbReference type="EMBL" id="LR786670">
    <property type="protein sequence ID" value="CAB3262478.1"/>
    <property type="molecule type" value="mRNA"/>
</dbReference>
<name>A0A6F9DGJ7_9ASCI</name>
<sequence length="302" mass="33525">MSMPVLNRFGLTLSTTIKLSHSLDCNFALVARRLTPCCSIHLEQNNVTHMKQRHISLCAHLSRMNPMSYVQKAKDQQDKSKEMNLFYSKLNGAISAGKGERDPKKNPVLAKLIKEHSGILRKGKLSQFLERGGKEMKEISLHLKGPSGLQIVVEASSPNSSVALLAVKTAANKANVKFEAQGVSRSFEIKGVVRVELPIDGKIPDEDDATSLAIEVGAEDVVLETNCLTFYCDKKETSNVSKALNEKGIEPMLVNIELVPVETVQLSEEIKLVFENFVEILDRIEDNSSFVFQLQRVISNME</sequence>
<dbReference type="InterPro" id="IPR048300">
    <property type="entry name" value="TACO1_YebC-like_2nd/3rd_dom"/>
</dbReference>
<dbReference type="InterPro" id="IPR029072">
    <property type="entry name" value="YebC-like"/>
</dbReference>
<reference evidence="2" key="1">
    <citation type="submission" date="2020-04" db="EMBL/GenBank/DDBJ databases">
        <authorList>
            <person name="Neveu A P."/>
        </authorList>
    </citation>
    <scope>NUCLEOTIDE SEQUENCE</scope>
    <source>
        <tissue evidence="2">Whole embryo</tissue>
    </source>
</reference>
<dbReference type="GO" id="GO:0005739">
    <property type="term" value="C:mitochondrion"/>
    <property type="evidence" value="ECO:0007669"/>
    <property type="project" value="TreeGrafter"/>
</dbReference>
<protein>
    <submittedName>
        <fullName evidence="2">Uncharacterized protein LOC100179843</fullName>
    </submittedName>
</protein>
<proteinExistence type="evidence at transcript level"/>
<dbReference type="PANTHER" id="PTHR12532">
    <property type="entry name" value="TRANSLATIONAL ACTIVATOR OF CYTOCHROME C OXIDASE 1"/>
    <property type="match status" value="1"/>
</dbReference>
<accession>A0A6F9DGJ7</accession>
<feature type="domain" description="TACO1/YebC-like second and third" evidence="1">
    <location>
        <begin position="137"/>
        <end position="286"/>
    </location>
</feature>
<dbReference type="InterPro" id="IPR002876">
    <property type="entry name" value="Transcrip_reg_TACO1-like"/>
</dbReference>
<evidence type="ECO:0000313" key="2">
    <source>
        <dbReference type="EMBL" id="CAB3262478.1"/>
    </source>
</evidence>
<organism evidence="2">
    <name type="scientific">Phallusia mammillata</name>
    <dbReference type="NCBI Taxonomy" id="59560"/>
    <lineage>
        <taxon>Eukaryota</taxon>
        <taxon>Metazoa</taxon>
        <taxon>Chordata</taxon>
        <taxon>Tunicata</taxon>
        <taxon>Ascidiacea</taxon>
        <taxon>Phlebobranchia</taxon>
        <taxon>Ascidiidae</taxon>
        <taxon>Phallusia</taxon>
    </lineage>
</organism>
<dbReference type="SUPFAM" id="SSF75625">
    <property type="entry name" value="YebC-like"/>
    <property type="match status" value="1"/>
</dbReference>
<dbReference type="PANTHER" id="PTHR12532:SF0">
    <property type="entry name" value="TRANSLATIONAL ACTIVATOR OF CYTOCHROME C OXIDASE 1"/>
    <property type="match status" value="1"/>
</dbReference>
<dbReference type="Pfam" id="PF01709">
    <property type="entry name" value="Transcrip_reg"/>
    <property type="match status" value="1"/>
</dbReference>
<dbReference type="AlphaFoldDB" id="A0A6F9DGJ7"/>
<dbReference type="Gene3D" id="3.30.70.980">
    <property type="match status" value="2"/>
</dbReference>
<gene>
    <name evidence="2" type="primary">LOC100179843</name>
</gene>
<dbReference type="InterPro" id="IPR026564">
    <property type="entry name" value="Transcrip_reg_TACO1-like_dom3"/>
</dbReference>